<dbReference type="SUPFAM" id="SSF52980">
    <property type="entry name" value="Restriction endonuclease-like"/>
    <property type="match status" value="1"/>
</dbReference>
<dbReference type="HOGENOM" id="CLU_115353_1_1_6"/>
<organism evidence="3">
    <name type="scientific">Vibrio cholerae (strain MO10)</name>
    <dbReference type="NCBI Taxonomy" id="345072"/>
    <lineage>
        <taxon>Bacteria</taxon>
        <taxon>Pseudomonadati</taxon>
        <taxon>Pseudomonadota</taxon>
        <taxon>Gammaproteobacteria</taxon>
        <taxon>Vibrionales</taxon>
        <taxon>Vibrionaceae</taxon>
        <taxon>Vibrio</taxon>
    </lineage>
</organism>
<dbReference type="GO" id="GO:0003676">
    <property type="term" value="F:nucleic acid binding"/>
    <property type="evidence" value="ECO:0007669"/>
    <property type="project" value="InterPro"/>
</dbReference>
<evidence type="ECO:0000313" key="3">
    <source>
        <dbReference type="EMBL" id="EET24935.1"/>
    </source>
</evidence>
<dbReference type="AlphaFoldDB" id="A0A0X1L2Z6"/>
<dbReference type="InterPro" id="IPR011335">
    <property type="entry name" value="Restrct_endonuc-II-like"/>
</dbReference>
<dbReference type="Gene3D" id="3.40.1350.10">
    <property type="match status" value="1"/>
</dbReference>
<dbReference type="NCBIfam" id="TIGR00252">
    <property type="entry name" value="YraN family protein"/>
    <property type="match status" value="1"/>
</dbReference>
<reference evidence="3" key="1">
    <citation type="submission" date="2005-09" db="EMBL/GenBank/DDBJ databases">
        <title>Annotation of Vibrio cholerae MO10.</title>
        <authorList>
            <person name="Colwell R."/>
            <person name="Grim C.J."/>
            <person name="Young S."/>
            <person name="Jaffe D."/>
            <person name="Gnerre S."/>
            <person name="Berlin A."/>
            <person name="Heiman D."/>
            <person name="Hepburn T."/>
            <person name="Shea T."/>
            <person name="Sykes S."/>
            <person name="Yandava C."/>
            <person name="Alvarado L."/>
            <person name="Kodira C."/>
            <person name="Borodovsky M."/>
            <person name="Heidelberg J."/>
            <person name="Lander E."/>
            <person name="Galagan J."/>
            <person name="Nusbaum C."/>
            <person name="Birren B."/>
        </authorList>
    </citation>
    <scope>NUCLEOTIDE SEQUENCE [LARGE SCALE GENOMIC DNA]</scope>
    <source>
        <strain evidence="3">MO10</strain>
    </source>
</reference>
<protein>
    <recommendedName>
        <fullName evidence="2">UPF0102 protein VchoM_02962</fullName>
    </recommendedName>
</protein>
<dbReference type="PANTHER" id="PTHR34039">
    <property type="entry name" value="UPF0102 PROTEIN YRAN"/>
    <property type="match status" value="1"/>
</dbReference>
<dbReference type="Pfam" id="PF02021">
    <property type="entry name" value="UPF0102"/>
    <property type="match status" value="1"/>
</dbReference>
<dbReference type="EMBL" id="DS990138">
    <property type="protein sequence ID" value="EET24935.1"/>
    <property type="molecule type" value="Genomic_DNA"/>
</dbReference>
<dbReference type="PANTHER" id="PTHR34039:SF1">
    <property type="entry name" value="UPF0102 PROTEIN YRAN"/>
    <property type="match status" value="1"/>
</dbReference>
<dbReference type="Proteomes" id="UP000004687">
    <property type="component" value="Unassembled WGS sequence"/>
</dbReference>
<name>A0A0X1L2Z6_VIBCO</name>
<evidence type="ECO:0000256" key="2">
    <source>
        <dbReference type="HAMAP-Rule" id="MF_00048"/>
    </source>
</evidence>
<proteinExistence type="inferred from homology"/>
<dbReference type="HAMAP" id="MF_00048">
    <property type="entry name" value="UPF0102"/>
    <property type="match status" value="1"/>
</dbReference>
<evidence type="ECO:0000256" key="1">
    <source>
        <dbReference type="ARBA" id="ARBA00006738"/>
    </source>
</evidence>
<comment type="similarity">
    <text evidence="1 2">Belongs to the UPF0102 family.</text>
</comment>
<gene>
    <name evidence="3" type="ORF">VchoM_02962</name>
</gene>
<sequence length="136" mass="15723">MNNVWFSVKSAGQSMVFVNSRHQGNHYEQMAADYLRRQGLTLVTQNVNYRFGELDLIMRDGNTLVFVEVRYRNNTQHGHAAETVTRTKRARLIKAANCWMLANKMNSHSADFRFDVIAIHQQGQHIDWLKNAITEG</sequence>
<accession>A0A0X1L2Z6</accession>
<reference evidence="3" key="2">
    <citation type="submission" date="2008-07" db="EMBL/GenBank/DDBJ databases">
        <authorList>
            <consortium name="Broad Institute Genome Sequencing Platform"/>
            <person name="Colwell R."/>
            <person name="Grim C.J."/>
            <person name="Young S."/>
            <person name="Jaffe D."/>
            <person name="Gnerre S."/>
            <person name="Berlin A."/>
            <person name="Heiman D."/>
            <person name="Hepburn T."/>
            <person name="Shea T."/>
            <person name="Sykes S."/>
            <person name="Alvarado L."/>
            <person name="Kodira C."/>
            <person name="Heidelberg J."/>
            <person name="Lander E."/>
            <person name="Galagan J."/>
            <person name="Nusbaum C."/>
            <person name="Birren B."/>
        </authorList>
    </citation>
    <scope>NUCLEOTIDE SEQUENCE [LARGE SCALE GENOMIC DNA]</scope>
    <source>
        <strain evidence="3">MO10</strain>
    </source>
</reference>
<dbReference type="CDD" id="cd20736">
    <property type="entry name" value="PoNe_Nuclease"/>
    <property type="match status" value="1"/>
</dbReference>
<dbReference type="NCBIfam" id="NF009150">
    <property type="entry name" value="PRK12497.1-3"/>
    <property type="match status" value="1"/>
</dbReference>
<dbReference type="InterPro" id="IPR003509">
    <property type="entry name" value="UPF0102_YraN-like"/>
</dbReference>
<dbReference type="InterPro" id="IPR011856">
    <property type="entry name" value="tRNA_endonuc-like_dom_sf"/>
</dbReference>